<dbReference type="SUPFAM" id="SSF50978">
    <property type="entry name" value="WD40 repeat-like"/>
    <property type="match status" value="1"/>
</dbReference>
<dbReference type="Proteomes" id="UP000001357">
    <property type="component" value="Unassembled WGS sequence"/>
</dbReference>
<sequence length="336" mass="37794">MSADTTPEQYQYKAPWPIYSSAWSQKKNKHYRLAIGSFVEDYCNKIQIVTRHPDSSTIQVHSTVDHPYPATKIAWLPDPDDTRPDLLATTGDYLRIWRVEENLTSMECLLNNNKTSEFCAPLTSFDWSTVDPNRIVTSSIDTTCTVWDIRAEKDVGRASGDATTQLIAHDQEVYDVAFSSQNREVFSTVGADGSVRLFDLRSLDHSTIIYEDPQQTALLRLGWNKQDANFLTVLKMDSREVVLVDIRMPCVATATLSCHTAAINGMSWAPHSACHICTAGDDNKAIIWDIGGIPRKDPDPILAYDADGNINNVQWCESFPEWIAINHDNVLELLRV</sequence>
<keyword evidence="2" id="KW-0677">Repeat</keyword>
<dbReference type="GO" id="GO:0005634">
    <property type="term" value="C:nucleus"/>
    <property type="evidence" value="ECO:0000318"/>
    <property type="project" value="GO_Central"/>
</dbReference>
<dbReference type="FunCoup" id="A9UR82">
    <property type="interactions" value="1504"/>
</dbReference>
<accession>A9UR82</accession>
<keyword evidence="5" id="KW-1185">Reference proteome</keyword>
<dbReference type="EMBL" id="CH991544">
    <property type="protein sequence ID" value="EDQ92197.1"/>
    <property type="molecule type" value="Genomic_DNA"/>
</dbReference>
<dbReference type="PROSITE" id="PS00678">
    <property type="entry name" value="WD_REPEATS_1"/>
    <property type="match status" value="1"/>
</dbReference>
<dbReference type="eggNOG" id="KOG0290">
    <property type="taxonomic scope" value="Eukaryota"/>
</dbReference>
<dbReference type="InterPro" id="IPR015943">
    <property type="entry name" value="WD40/YVTN_repeat-like_dom_sf"/>
</dbReference>
<keyword evidence="1 3" id="KW-0853">WD repeat</keyword>
<feature type="repeat" description="WD" evidence="3">
    <location>
        <begin position="166"/>
        <end position="208"/>
    </location>
</feature>
<dbReference type="KEGG" id="mbr:MONBRDRAFT_17740"/>
<organism evidence="4 5">
    <name type="scientific">Monosiga brevicollis</name>
    <name type="common">Choanoflagellate</name>
    <dbReference type="NCBI Taxonomy" id="81824"/>
    <lineage>
        <taxon>Eukaryota</taxon>
        <taxon>Choanoflagellata</taxon>
        <taxon>Craspedida</taxon>
        <taxon>Salpingoecidae</taxon>
        <taxon>Monosiga</taxon>
    </lineage>
</organism>
<dbReference type="AlphaFoldDB" id="A9UR82"/>
<dbReference type="InterPro" id="IPR045159">
    <property type="entry name" value="DCAF7-like"/>
</dbReference>
<reference evidence="4 5" key="1">
    <citation type="journal article" date="2008" name="Nature">
        <title>The genome of the choanoflagellate Monosiga brevicollis and the origin of metazoans.</title>
        <authorList>
            <consortium name="JGI Sequencing"/>
            <person name="King N."/>
            <person name="Westbrook M.J."/>
            <person name="Young S.L."/>
            <person name="Kuo A."/>
            <person name="Abedin M."/>
            <person name="Chapman J."/>
            <person name="Fairclough S."/>
            <person name="Hellsten U."/>
            <person name="Isogai Y."/>
            <person name="Letunic I."/>
            <person name="Marr M."/>
            <person name="Pincus D."/>
            <person name="Putnam N."/>
            <person name="Rokas A."/>
            <person name="Wright K.J."/>
            <person name="Zuzow R."/>
            <person name="Dirks W."/>
            <person name="Good M."/>
            <person name="Goodstein D."/>
            <person name="Lemons D."/>
            <person name="Li W."/>
            <person name="Lyons J.B."/>
            <person name="Morris A."/>
            <person name="Nichols S."/>
            <person name="Richter D.J."/>
            <person name="Salamov A."/>
            <person name="Bork P."/>
            <person name="Lim W.A."/>
            <person name="Manning G."/>
            <person name="Miller W.T."/>
            <person name="McGinnis W."/>
            <person name="Shapiro H."/>
            <person name="Tjian R."/>
            <person name="Grigoriev I.V."/>
            <person name="Rokhsar D."/>
        </authorList>
    </citation>
    <scope>NUCLEOTIDE SEQUENCE [LARGE SCALE GENOMIC DNA]</scope>
    <source>
        <strain evidence="5">MX1 / ATCC 50154</strain>
    </source>
</reference>
<dbReference type="Gene3D" id="2.130.10.10">
    <property type="entry name" value="YVTN repeat-like/Quinoprotein amine dehydrogenase"/>
    <property type="match status" value="1"/>
</dbReference>
<dbReference type="OMA" id="TIAMDAC"/>
<dbReference type="PANTHER" id="PTHR19919">
    <property type="entry name" value="WD REPEAT CONTAINING PROTEIN"/>
    <property type="match status" value="1"/>
</dbReference>
<evidence type="ECO:0000256" key="1">
    <source>
        <dbReference type="ARBA" id="ARBA00022574"/>
    </source>
</evidence>
<evidence type="ECO:0000313" key="4">
    <source>
        <dbReference type="EMBL" id="EDQ92197.1"/>
    </source>
</evidence>
<gene>
    <name evidence="4" type="ORF">MONBRDRAFT_17740</name>
</gene>
<evidence type="ECO:0000313" key="5">
    <source>
        <dbReference type="Proteomes" id="UP000001357"/>
    </source>
</evidence>
<dbReference type="SMART" id="SM00320">
    <property type="entry name" value="WD40"/>
    <property type="match status" value="4"/>
</dbReference>
<name>A9UR82_MONBE</name>
<dbReference type="InterPro" id="IPR001680">
    <property type="entry name" value="WD40_rpt"/>
</dbReference>
<dbReference type="PROSITE" id="PS50082">
    <property type="entry name" value="WD_REPEATS_2"/>
    <property type="match status" value="2"/>
</dbReference>
<evidence type="ECO:0000256" key="3">
    <source>
        <dbReference type="PROSITE-ProRule" id="PRU00221"/>
    </source>
</evidence>
<protein>
    <submittedName>
        <fullName evidence="4">Uncharacterized protein</fullName>
    </submittedName>
</protein>
<feature type="repeat" description="WD" evidence="3">
    <location>
        <begin position="256"/>
        <end position="290"/>
    </location>
</feature>
<dbReference type="InterPro" id="IPR036322">
    <property type="entry name" value="WD40_repeat_dom_sf"/>
</dbReference>
<dbReference type="GeneID" id="5888370"/>
<dbReference type="InParanoid" id="A9UR82"/>
<dbReference type="RefSeq" id="XP_001743483.1">
    <property type="nucleotide sequence ID" value="XM_001743431.1"/>
</dbReference>
<dbReference type="InterPro" id="IPR019775">
    <property type="entry name" value="WD40_repeat_CS"/>
</dbReference>
<evidence type="ECO:0000256" key="2">
    <source>
        <dbReference type="ARBA" id="ARBA00022737"/>
    </source>
</evidence>
<proteinExistence type="predicted"/>
<dbReference type="STRING" id="81824.A9UR82"/>
<dbReference type="Pfam" id="PF00400">
    <property type="entry name" value="WD40"/>
    <property type="match status" value="2"/>
</dbReference>